<dbReference type="EMBL" id="CABM01000047">
    <property type="protein sequence ID" value="CBH97747.1"/>
    <property type="molecule type" value="Genomic_DNA"/>
</dbReference>
<dbReference type="Gene3D" id="3.30.1360.40">
    <property type="match status" value="1"/>
</dbReference>
<dbReference type="FunFam" id="1.10.132.20:FF:000001">
    <property type="entry name" value="Ribosome-recycling factor"/>
    <property type="match status" value="1"/>
</dbReference>
<comment type="caution">
    <text evidence="6">The sequence shown here is derived from an EMBL/GenBank/DDBJ whole genome shotgun (WGS) entry which is preliminary data.</text>
</comment>
<dbReference type="GO" id="GO:0002184">
    <property type="term" value="P:cytoplasmic translational termination"/>
    <property type="evidence" value="ECO:0007669"/>
    <property type="project" value="TreeGrafter"/>
</dbReference>
<dbReference type="Pfam" id="PF01765">
    <property type="entry name" value="RRF"/>
    <property type="match status" value="1"/>
</dbReference>
<comment type="subcellular location">
    <subcellularLocation>
        <location evidence="1">Cytoplasm</location>
    </subcellularLocation>
</comment>
<dbReference type="InterPro" id="IPR023584">
    <property type="entry name" value="Ribosome_recyc_fac_dom"/>
</dbReference>
<evidence type="ECO:0000256" key="1">
    <source>
        <dbReference type="ARBA" id="ARBA00004496"/>
    </source>
</evidence>
<evidence type="ECO:0000256" key="2">
    <source>
        <dbReference type="ARBA" id="ARBA00005912"/>
    </source>
</evidence>
<feature type="domain" description="Ribosome recycling factor" evidence="5">
    <location>
        <begin position="21"/>
        <end position="184"/>
    </location>
</feature>
<evidence type="ECO:0000256" key="4">
    <source>
        <dbReference type="ARBA" id="ARBA00022917"/>
    </source>
</evidence>
<comment type="similarity">
    <text evidence="2">Belongs to the RRF family.</text>
</comment>
<protein>
    <submittedName>
        <fullName evidence="6">Ribosome recycling factor (Ribosome-releasing factor) (RRF)</fullName>
    </submittedName>
</protein>
<accession>E6PS41</accession>
<name>E6PS41_9ZZZZ</name>
<dbReference type="PANTHER" id="PTHR20982">
    <property type="entry name" value="RIBOSOME RECYCLING FACTOR"/>
    <property type="match status" value="1"/>
</dbReference>
<dbReference type="GO" id="GO:0043023">
    <property type="term" value="F:ribosomal large subunit binding"/>
    <property type="evidence" value="ECO:0007669"/>
    <property type="project" value="TreeGrafter"/>
</dbReference>
<dbReference type="AlphaFoldDB" id="E6PS41"/>
<dbReference type="GO" id="GO:0005829">
    <property type="term" value="C:cytosol"/>
    <property type="evidence" value="ECO:0007669"/>
    <property type="project" value="GOC"/>
</dbReference>
<dbReference type="Gene3D" id="1.10.132.20">
    <property type="entry name" value="Ribosome-recycling factor"/>
    <property type="match status" value="1"/>
</dbReference>
<keyword evidence="4" id="KW-0648">Protein biosynthesis</keyword>
<dbReference type="InterPro" id="IPR036191">
    <property type="entry name" value="RRF_sf"/>
</dbReference>
<sequence length="186" mass="21095">MTIADIKKNTEQKMLKSIDALKSDLAKVRTGRAHTGLLDHVMVDYYGTMMPINQVANINLLDARTISVQPWEKKLAQSVEKAIRDSDLGLNPQSQGDLIRVPMPALTEERRRDLVKVIRHEAEGAKVAVRNLRRDANQQLKDLVKAKEASEDDERRSQDDIQKMTDRFIVEVDKLLAQKEAEILAV</sequence>
<dbReference type="InterPro" id="IPR002661">
    <property type="entry name" value="Ribosome_recyc_fac"/>
</dbReference>
<dbReference type="FunFam" id="3.30.1360.40:FF:000001">
    <property type="entry name" value="Ribosome-recycling factor"/>
    <property type="match status" value="1"/>
</dbReference>
<evidence type="ECO:0000256" key="3">
    <source>
        <dbReference type="ARBA" id="ARBA00022490"/>
    </source>
</evidence>
<gene>
    <name evidence="6" type="primary">frr</name>
    <name evidence="6" type="ORF">CARN2_3222</name>
</gene>
<dbReference type="NCBIfam" id="TIGR00496">
    <property type="entry name" value="frr"/>
    <property type="match status" value="1"/>
</dbReference>
<organism evidence="6">
    <name type="scientific">mine drainage metagenome</name>
    <dbReference type="NCBI Taxonomy" id="410659"/>
    <lineage>
        <taxon>unclassified sequences</taxon>
        <taxon>metagenomes</taxon>
        <taxon>ecological metagenomes</taxon>
    </lineage>
</organism>
<proteinExistence type="inferred from homology"/>
<dbReference type="CDD" id="cd00520">
    <property type="entry name" value="RRF"/>
    <property type="match status" value="1"/>
</dbReference>
<dbReference type="PANTHER" id="PTHR20982:SF3">
    <property type="entry name" value="MITOCHONDRIAL RIBOSOME RECYCLING FACTOR PSEUDO 1"/>
    <property type="match status" value="1"/>
</dbReference>
<evidence type="ECO:0000313" key="6">
    <source>
        <dbReference type="EMBL" id="CBH97747.1"/>
    </source>
</evidence>
<reference evidence="6" key="1">
    <citation type="submission" date="2009-10" db="EMBL/GenBank/DDBJ databases">
        <title>Diversity of trophic interactions inside an arsenic-rich microbial ecosystem.</title>
        <authorList>
            <person name="Bertin P.N."/>
            <person name="Heinrich-Salmeron A."/>
            <person name="Pelletier E."/>
            <person name="Goulhen-Chollet F."/>
            <person name="Arsene-Ploetze F."/>
            <person name="Gallien S."/>
            <person name="Calteau A."/>
            <person name="Vallenet D."/>
            <person name="Casiot C."/>
            <person name="Chane-Woon-Ming B."/>
            <person name="Giloteaux L."/>
            <person name="Barakat M."/>
            <person name="Bonnefoy V."/>
            <person name="Bruneel O."/>
            <person name="Chandler M."/>
            <person name="Cleiss J."/>
            <person name="Duran R."/>
            <person name="Elbaz-Poulichet F."/>
            <person name="Fonknechten N."/>
            <person name="Lauga B."/>
            <person name="Mornico D."/>
            <person name="Ortet P."/>
            <person name="Schaeffer C."/>
            <person name="Siguier P."/>
            <person name="Alexander Thil Smith A."/>
            <person name="Van Dorsselaer A."/>
            <person name="Weissenbach J."/>
            <person name="Medigue C."/>
            <person name="Le Paslier D."/>
        </authorList>
    </citation>
    <scope>NUCLEOTIDE SEQUENCE</scope>
</reference>
<evidence type="ECO:0000259" key="5">
    <source>
        <dbReference type="Pfam" id="PF01765"/>
    </source>
</evidence>
<keyword evidence="3" id="KW-0963">Cytoplasm</keyword>
<dbReference type="HAMAP" id="MF_00040">
    <property type="entry name" value="RRF"/>
    <property type="match status" value="1"/>
</dbReference>
<dbReference type="SUPFAM" id="SSF55194">
    <property type="entry name" value="Ribosome recycling factor, RRF"/>
    <property type="match status" value="1"/>
</dbReference>